<keyword evidence="2" id="KW-0812">Transmembrane</keyword>
<feature type="signal peptide" evidence="3">
    <location>
        <begin position="1"/>
        <end position="18"/>
    </location>
</feature>
<evidence type="ECO:0000313" key="4">
    <source>
        <dbReference type="EMBL" id="KII66399.1"/>
    </source>
</evidence>
<comment type="caution">
    <text evidence="4">The sequence shown here is derived from an EMBL/GenBank/DDBJ whole genome shotgun (WGS) entry which is preliminary data.</text>
</comment>
<organism evidence="4 5">
    <name type="scientific">Thelohanellus kitauei</name>
    <name type="common">Myxosporean</name>
    <dbReference type="NCBI Taxonomy" id="669202"/>
    <lineage>
        <taxon>Eukaryota</taxon>
        <taxon>Metazoa</taxon>
        <taxon>Cnidaria</taxon>
        <taxon>Myxozoa</taxon>
        <taxon>Myxosporea</taxon>
        <taxon>Bivalvulida</taxon>
        <taxon>Platysporina</taxon>
        <taxon>Myxobolidae</taxon>
        <taxon>Thelohanellus</taxon>
    </lineage>
</organism>
<dbReference type="EMBL" id="JWZT01003537">
    <property type="protein sequence ID" value="KII66399.1"/>
    <property type="molecule type" value="Genomic_DNA"/>
</dbReference>
<accession>A0A0C2ILT2</accession>
<keyword evidence="3" id="KW-0732">Signal</keyword>
<evidence type="ECO:0000256" key="1">
    <source>
        <dbReference type="SAM" id="MobiDB-lite"/>
    </source>
</evidence>
<reference evidence="4 5" key="1">
    <citation type="journal article" date="2014" name="Genome Biol. Evol.">
        <title>The genome of the myxosporean Thelohanellus kitauei shows adaptations to nutrient acquisition within its fish host.</title>
        <authorList>
            <person name="Yang Y."/>
            <person name="Xiong J."/>
            <person name="Zhou Z."/>
            <person name="Huo F."/>
            <person name="Miao W."/>
            <person name="Ran C."/>
            <person name="Liu Y."/>
            <person name="Zhang J."/>
            <person name="Feng J."/>
            <person name="Wang M."/>
            <person name="Wang M."/>
            <person name="Wang L."/>
            <person name="Yao B."/>
        </authorList>
    </citation>
    <scope>NUCLEOTIDE SEQUENCE [LARGE SCALE GENOMIC DNA]</scope>
    <source>
        <strain evidence="4">Wuqing</strain>
    </source>
</reference>
<dbReference type="Proteomes" id="UP000031668">
    <property type="component" value="Unassembled WGS sequence"/>
</dbReference>
<dbReference type="AlphaFoldDB" id="A0A0C2ILT2"/>
<evidence type="ECO:0000256" key="2">
    <source>
        <dbReference type="SAM" id="Phobius"/>
    </source>
</evidence>
<evidence type="ECO:0000256" key="3">
    <source>
        <dbReference type="SAM" id="SignalP"/>
    </source>
</evidence>
<sequence>MNRKFMFVTIWIFMIINAMPSETEDEDETQFFHMTMLALDSYTDDSLKNFIEKAAIEPININLPPPQQPKKSKPKTTLKARTTPIEKKPQDVKNISIIIVLSVIGGCVLLTVIIVVVCCKKKKKKNFSQR</sequence>
<name>A0A0C2ILT2_THEKT</name>
<feature type="region of interest" description="Disordered" evidence="1">
    <location>
        <begin position="61"/>
        <end position="84"/>
    </location>
</feature>
<gene>
    <name evidence="4" type="ORF">RF11_07392</name>
</gene>
<evidence type="ECO:0000313" key="5">
    <source>
        <dbReference type="Proteomes" id="UP000031668"/>
    </source>
</evidence>
<protein>
    <submittedName>
        <fullName evidence="4">Uncharacterized protein</fullName>
    </submittedName>
</protein>
<keyword evidence="5" id="KW-1185">Reference proteome</keyword>
<keyword evidence="2" id="KW-0472">Membrane</keyword>
<keyword evidence="2" id="KW-1133">Transmembrane helix</keyword>
<feature type="transmembrane region" description="Helical" evidence="2">
    <location>
        <begin position="95"/>
        <end position="119"/>
    </location>
</feature>
<feature type="chain" id="PRO_5002162574" evidence="3">
    <location>
        <begin position="19"/>
        <end position="130"/>
    </location>
</feature>
<proteinExistence type="predicted"/>